<keyword evidence="4" id="KW-0479">Metal-binding</keyword>
<dbReference type="Pfam" id="PF00481">
    <property type="entry name" value="PP2C"/>
    <property type="match status" value="2"/>
</dbReference>
<dbReference type="PANTHER" id="PTHR13832">
    <property type="entry name" value="PROTEIN PHOSPHATASE 2C"/>
    <property type="match status" value="1"/>
</dbReference>
<keyword evidence="7 9" id="KW-0904">Protein phosphatase</keyword>
<evidence type="ECO:0000256" key="4">
    <source>
        <dbReference type="ARBA" id="ARBA00022723"/>
    </source>
</evidence>
<feature type="compositionally biased region" description="Polar residues" evidence="10">
    <location>
        <begin position="305"/>
        <end position="315"/>
    </location>
</feature>
<feature type="compositionally biased region" description="Polar residues" evidence="10">
    <location>
        <begin position="256"/>
        <end position="267"/>
    </location>
</feature>
<dbReference type="InParanoid" id="A0A1W4XAN0"/>
<keyword evidence="12" id="KW-1185">Reference proteome</keyword>
<feature type="compositionally biased region" description="Low complexity" evidence="10">
    <location>
        <begin position="189"/>
        <end position="200"/>
    </location>
</feature>
<evidence type="ECO:0000259" key="11">
    <source>
        <dbReference type="PROSITE" id="PS51746"/>
    </source>
</evidence>
<evidence type="ECO:0000256" key="8">
    <source>
        <dbReference type="ARBA" id="ARBA00023211"/>
    </source>
</evidence>
<keyword evidence="5 9" id="KW-0378">Hydrolase</keyword>
<dbReference type="InterPro" id="IPR001932">
    <property type="entry name" value="PPM-type_phosphatase-like_dom"/>
</dbReference>
<feature type="compositionally biased region" description="Basic and acidic residues" evidence="10">
    <location>
        <begin position="636"/>
        <end position="653"/>
    </location>
</feature>
<dbReference type="FunCoup" id="A0A1W4XAN0">
    <property type="interactions" value="2084"/>
</dbReference>
<keyword evidence="6" id="KW-0460">Magnesium</keyword>
<dbReference type="PROSITE" id="PS51746">
    <property type="entry name" value="PPM_2"/>
    <property type="match status" value="1"/>
</dbReference>
<sequence>MGLCGSYLTYLSKPVTEKISSDEANEKIKCGASSMQGWRESQEDAHNCILDYDTNTSFFAVYDGHGGHEVASYTSLKLPQYIKETEAYKKGKFEEALIDAFLDFDATLTLPEVIDELKKISDERKVQRDDDEEEEDVSSLYEEASMPIEKVIERYTAKLLGAKAKPAKEGCDEKLKKDKCSTLIKENCSSSSDPTSSSISKENCDPQINEVNIDESVKKPDSSNSSSVNTVSSTTTSNDIVGSSEKLCLITKIASDSTQNECSTSNGDLEDEATKSEATAIDGSLLNGGVSQTENNKEKEEQSEKVGSSTSQENGCMSKKDKTKMPIKEENDDKCSIRTRPKREAATKVYNELLNESESDSEDEEDKTFLGSLEESSSEEDEIVNSTVEAENEEDEEDAEDDDMDNDDEDDEEDFEEEEEDEESMEFQKNMKDEPGSGSGCTAVVALLRENQLFVANAGDSRCIVCRSGKAVEMSFDHKPEDQPEEERIKKAGGKVTADGRVNGGLNLSRALGDHAYKQNKELSSREQMITALPDVRTLTIKPGEDEFMVLACDGIWNSLSNQEVVDFVKNRIEKGETSMSRICEEMFDTCLAPNTKNDGTGCDNMTAIIVQFKLNTNTNKRSAPDDDNVNAESTENIKRVKTEDDKECTTSS</sequence>
<keyword evidence="8" id="KW-0464">Manganese</keyword>
<dbReference type="PANTHER" id="PTHR13832:SF803">
    <property type="entry name" value="PROTEIN PHOSPHATASE 1G"/>
    <property type="match status" value="1"/>
</dbReference>
<protein>
    <recommendedName>
        <fullName evidence="3">protein-serine/threonine phosphatase</fullName>
        <ecNumber evidence="3">3.1.3.16</ecNumber>
    </recommendedName>
</protein>
<dbReference type="SUPFAM" id="SSF81606">
    <property type="entry name" value="PP2C-like"/>
    <property type="match status" value="2"/>
</dbReference>
<dbReference type="CDD" id="cd00143">
    <property type="entry name" value="PP2Cc"/>
    <property type="match status" value="1"/>
</dbReference>
<evidence type="ECO:0000313" key="12">
    <source>
        <dbReference type="Proteomes" id="UP000192223"/>
    </source>
</evidence>
<comment type="cofactor">
    <cofactor evidence="1">
        <name>Mn(2+)</name>
        <dbReference type="ChEBI" id="CHEBI:29035"/>
    </cofactor>
</comment>
<feature type="compositionally biased region" description="Basic and acidic residues" evidence="10">
    <location>
        <begin position="295"/>
        <end position="304"/>
    </location>
</feature>
<dbReference type="SMART" id="SM00332">
    <property type="entry name" value="PP2Cc"/>
    <property type="match status" value="1"/>
</dbReference>
<evidence type="ECO:0000256" key="10">
    <source>
        <dbReference type="SAM" id="MobiDB-lite"/>
    </source>
</evidence>
<dbReference type="RefSeq" id="XP_018329463.1">
    <property type="nucleotide sequence ID" value="XM_018473961.2"/>
</dbReference>
<dbReference type="GO" id="GO:0046872">
    <property type="term" value="F:metal ion binding"/>
    <property type="evidence" value="ECO:0007669"/>
    <property type="project" value="UniProtKB-KW"/>
</dbReference>
<gene>
    <name evidence="13" type="primary">LOC108739874</name>
</gene>
<dbReference type="Proteomes" id="UP000192223">
    <property type="component" value="Unplaced"/>
</dbReference>
<feature type="domain" description="PPM-type phosphatase" evidence="11">
    <location>
        <begin position="29"/>
        <end position="613"/>
    </location>
</feature>
<accession>A0A1W4XAN0</accession>
<proteinExistence type="inferred from homology"/>
<dbReference type="STRING" id="224129.A0A1W4XAN0"/>
<dbReference type="InterPro" id="IPR015655">
    <property type="entry name" value="PP2C"/>
</dbReference>
<evidence type="ECO:0000256" key="2">
    <source>
        <dbReference type="ARBA" id="ARBA00006702"/>
    </source>
</evidence>
<organism evidence="12 13">
    <name type="scientific">Agrilus planipennis</name>
    <name type="common">Emerald ash borer</name>
    <name type="synonym">Agrilus marcopoli</name>
    <dbReference type="NCBI Taxonomy" id="224129"/>
    <lineage>
        <taxon>Eukaryota</taxon>
        <taxon>Metazoa</taxon>
        <taxon>Ecdysozoa</taxon>
        <taxon>Arthropoda</taxon>
        <taxon>Hexapoda</taxon>
        <taxon>Insecta</taxon>
        <taxon>Pterygota</taxon>
        <taxon>Neoptera</taxon>
        <taxon>Endopterygota</taxon>
        <taxon>Coleoptera</taxon>
        <taxon>Polyphaga</taxon>
        <taxon>Elateriformia</taxon>
        <taxon>Buprestoidea</taxon>
        <taxon>Buprestidae</taxon>
        <taxon>Agrilinae</taxon>
        <taxon>Agrilus</taxon>
    </lineage>
</organism>
<evidence type="ECO:0000256" key="3">
    <source>
        <dbReference type="ARBA" id="ARBA00013081"/>
    </source>
</evidence>
<comment type="similarity">
    <text evidence="2 9">Belongs to the PP2C family.</text>
</comment>
<feature type="compositionally biased region" description="Basic and acidic residues" evidence="10">
    <location>
        <begin position="318"/>
        <end position="346"/>
    </location>
</feature>
<feature type="region of interest" description="Disordered" evidence="10">
    <location>
        <begin position="186"/>
        <end position="239"/>
    </location>
</feature>
<feature type="compositionally biased region" description="Acidic residues" evidence="10">
    <location>
        <begin position="390"/>
        <end position="425"/>
    </location>
</feature>
<evidence type="ECO:0000256" key="7">
    <source>
        <dbReference type="ARBA" id="ARBA00022912"/>
    </source>
</evidence>
<evidence type="ECO:0000256" key="6">
    <source>
        <dbReference type="ARBA" id="ARBA00022842"/>
    </source>
</evidence>
<feature type="region of interest" description="Disordered" evidence="10">
    <location>
        <begin position="256"/>
        <end position="439"/>
    </location>
</feature>
<dbReference type="PROSITE" id="PS01032">
    <property type="entry name" value="PPM_1"/>
    <property type="match status" value="1"/>
</dbReference>
<evidence type="ECO:0000256" key="9">
    <source>
        <dbReference type="RuleBase" id="RU003465"/>
    </source>
</evidence>
<feature type="compositionally biased region" description="Acidic residues" evidence="10">
    <location>
        <begin position="355"/>
        <end position="366"/>
    </location>
</feature>
<dbReference type="InterPro" id="IPR036457">
    <property type="entry name" value="PPM-type-like_dom_sf"/>
</dbReference>
<feature type="compositionally biased region" description="Low complexity" evidence="10">
    <location>
        <begin position="222"/>
        <end position="238"/>
    </location>
</feature>
<dbReference type="KEGG" id="apln:108739874"/>
<dbReference type="GO" id="GO:0004722">
    <property type="term" value="F:protein serine/threonine phosphatase activity"/>
    <property type="evidence" value="ECO:0007669"/>
    <property type="project" value="UniProtKB-EC"/>
</dbReference>
<dbReference type="Gene3D" id="3.60.40.10">
    <property type="entry name" value="PPM-type phosphatase domain"/>
    <property type="match status" value="2"/>
</dbReference>
<dbReference type="GeneID" id="108739874"/>
<feature type="region of interest" description="Disordered" evidence="10">
    <location>
        <begin position="620"/>
        <end position="653"/>
    </location>
</feature>
<dbReference type="InterPro" id="IPR000222">
    <property type="entry name" value="PP2C_BS"/>
</dbReference>
<evidence type="ECO:0000313" key="13">
    <source>
        <dbReference type="RefSeq" id="XP_018329463.1"/>
    </source>
</evidence>
<evidence type="ECO:0000256" key="5">
    <source>
        <dbReference type="ARBA" id="ARBA00022801"/>
    </source>
</evidence>
<dbReference type="OrthoDB" id="10264738at2759"/>
<name>A0A1W4XAN0_AGRPL</name>
<dbReference type="AlphaFoldDB" id="A0A1W4XAN0"/>
<reference evidence="13" key="1">
    <citation type="submission" date="2025-08" db="UniProtKB">
        <authorList>
            <consortium name="RefSeq"/>
        </authorList>
    </citation>
    <scope>IDENTIFICATION</scope>
    <source>
        <tissue evidence="13">Entire body</tissue>
    </source>
</reference>
<evidence type="ECO:0000256" key="1">
    <source>
        <dbReference type="ARBA" id="ARBA00001936"/>
    </source>
</evidence>
<dbReference type="EC" id="3.1.3.16" evidence="3"/>